<name>A0A0K2VB82_LEPSM</name>
<accession>A0A0K2VB82</accession>
<protein>
    <submittedName>
        <fullName evidence="1">Uncharacterized protein</fullName>
    </submittedName>
</protein>
<organism evidence="1">
    <name type="scientific">Lepeophtheirus salmonis</name>
    <name type="common">Salmon louse</name>
    <name type="synonym">Caligus salmonis</name>
    <dbReference type="NCBI Taxonomy" id="72036"/>
    <lineage>
        <taxon>Eukaryota</taxon>
        <taxon>Metazoa</taxon>
        <taxon>Ecdysozoa</taxon>
        <taxon>Arthropoda</taxon>
        <taxon>Crustacea</taxon>
        <taxon>Multicrustacea</taxon>
        <taxon>Hexanauplia</taxon>
        <taxon>Copepoda</taxon>
        <taxon>Siphonostomatoida</taxon>
        <taxon>Caligidae</taxon>
        <taxon>Lepeophtheirus</taxon>
    </lineage>
</organism>
<proteinExistence type="predicted"/>
<reference evidence="1" key="1">
    <citation type="submission" date="2014-05" db="EMBL/GenBank/DDBJ databases">
        <authorList>
            <person name="Chronopoulou M."/>
        </authorList>
    </citation>
    <scope>NUCLEOTIDE SEQUENCE</scope>
    <source>
        <tissue evidence="1">Whole organism</tissue>
    </source>
</reference>
<dbReference type="EMBL" id="HACA01030398">
    <property type="protein sequence ID" value="CDW47759.1"/>
    <property type="molecule type" value="Transcribed_RNA"/>
</dbReference>
<evidence type="ECO:0000313" key="1">
    <source>
        <dbReference type="EMBL" id="CDW47759.1"/>
    </source>
</evidence>
<dbReference type="AlphaFoldDB" id="A0A0K2VB82"/>
<feature type="non-terminal residue" evidence="1">
    <location>
        <position position="63"/>
    </location>
</feature>
<sequence>MFGRNHFSVNMFKICGHSTNSQGLRASIDKKSASTFSFEGIHAKSGSISFSSNIFQISTARLH</sequence>